<dbReference type="SUPFAM" id="SSF53335">
    <property type="entry name" value="S-adenosyl-L-methionine-dependent methyltransferases"/>
    <property type="match status" value="1"/>
</dbReference>
<dbReference type="OrthoDB" id="4104638at2"/>
<reference evidence="2 3" key="1">
    <citation type="submission" date="2019-07" db="EMBL/GenBank/DDBJ databases">
        <title>Luteimonas sp. YD-1 nov., isolated from acidic soil.</title>
        <authorList>
            <person name="Zhou J."/>
        </authorList>
    </citation>
    <scope>NUCLEOTIDE SEQUENCE [LARGE SCALE GENOMIC DNA]</scope>
    <source>
        <strain evidence="2 3">YD-1</strain>
    </source>
</reference>
<dbReference type="Pfam" id="PF05050">
    <property type="entry name" value="Methyltransf_21"/>
    <property type="match status" value="1"/>
</dbReference>
<feature type="domain" description="Methyltransferase FkbM" evidence="1">
    <location>
        <begin position="57"/>
        <end position="216"/>
    </location>
</feature>
<evidence type="ECO:0000259" key="1">
    <source>
        <dbReference type="Pfam" id="PF05050"/>
    </source>
</evidence>
<keyword evidence="2" id="KW-0808">Transferase</keyword>
<dbReference type="InterPro" id="IPR052514">
    <property type="entry name" value="SAM-dependent_MTase"/>
</dbReference>
<name>A0A5C5U369_9GAMM</name>
<dbReference type="GO" id="GO:0032259">
    <property type="term" value="P:methylation"/>
    <property type="evidence" value="ECO:0007669"/>
    <property type="project" value="UniProtKB-KW"/>
</dbReference>
<dbReference type="RefSeq" id="WP_146311725.1">
    <property type="nucleotide sequence ID" value="NZ_VOHE01000002.1"/>
</dbReference>
<accession>A0A5C5U369</accession>
<gene>
    <name evidence="2" type="ORF">FQY79_06140</name>
</gene>
<dbReference type="EMBL" id="VOHE01000002">
    <property type="protein sequence ID" value="TWT20873.1"/>
    <property type="molecule type" value="Genomic_DNA"/>
</dbReference>
<dbReference type="GO" id="GO:0008168">
    <property type="term" value="F:methyltransferase activity"/>
    <property type="evidence" value="ECO:0007669"/>
    <property type="project" value="UniProtKB-KW"/>
</dbReference>
<evidence type="ECO:0000313" key="3">
    <source>
        <dbReference type="Proteomes" id="UP000315949"/>
    </source>
</evidence>
<proteinExistence type="predicted"/>
<dbReference type="InterPro" id="IPR006342">
    <property type="entry name" value="FkbM_mtfrase"/>
</dbReference>
<organism evidence="2 3">
    <name type="scientific">Luteimonas wenzhouensis</name>
    <dbReference type="NCBI Taxonomy" id="2599615"/>
    <lineage>
        <taxon>Bacteria</taxon>
        <taxon>Pseudomonadati</taxon>
        <taxon>Pseudomonadota</taxon>
        <taxon>Gammaproteobacteria</taxon>
        <taxon>Lysobacterales</taxon>
        <taxon>Lysobacteraceae</taxon>
        <taxon>Luteimonas</taxon>
    </lineage>
</organism>
<evidence type="ECO:0000313" key="2">
    <source>
        <dbReference type="EMBL" id="TWT20873.1"/>
    </source>
</evidence>
<keyword evidence="3" id="KW-1185">Reference proteome</keyword>
<dbReference type="Proteomes" id="UP000315949">
    <property type="component" value="Unassembled WGS sequence"/>
</dbReference>
<dbReference type="AlphaFoldDB" id="A0A5C5U369"/>
<comment type="caution">
    <text evidence="2">The sequence shown here is derived from an EMBL/GenBank/DDBJ whole genome shotgun (WGS) entry which is preliminary data.</text>
</comment>
<dbReference type="NCBIfam" id="TIGR01444">
    <property type="entry name" value="fkbM_fam"/>
    <property type="match status" value="1"/>
</dbReference>
<dbReference type="PANTHER" id="PTHR34203:SF15">
    <property type="entry name" value="SLL1173 PROTEIN"/>
    <property type="match status" value="1"/>
</dbReference>
<keyword evidence="2" id="KW-0489">Methyltransferase</keyword>
<dbReference type="PANTHER" id="PTHR34203">
    <property type="entry name" value="METHYLTRANSFERASE, FKBM FAMILY PROTEIN"/>
    <property type="match status" value="1"/>
</dbReference>
<dbReference type="InterPro" id="IPR029063">
    <property type="entry name" value="SAM-dependent_MTases_sf"/>
</dbReference>
<dbReference type="Gene3D" id="3.40.50.150">
    <property type="entry name" value="Vaccinia Virus protein VP39"/>
    <property type="match status" value="1"/>
</dbReference>
<sequence length="249" mass="27411">MGLSAYARRLQTLERLLPLRVRLPLRYRAQQVLRSLEPEIALLPSLLASRPGGVAVDVGANVGIYTYALARLGVRVHALEPQPSCCEVIQAWAAGSRLGGLVTVHNVAAGAEGGALTLHVPLEDGREVKTRASFEHPGQPCVETVVRVVALDALALQGVSFIKIDVEGHEWSVLQGARQLLARDRPVLLVEVDRSRHTRQAFMRIVELVRSLGYRCHVLDGDQLRPMSWEAPPEIYNFLFLPDHTGHPP</sequence>
<protein>
    <submittedName>
        <fullName evidence="2">FkbM family methyltransferase</fullName>
    </submittedName>
</protein>